<accession>B4MUF6</accession>
<dbReference type="EMBL" id="CH963857">
    <property type="protein sequence ID" value="EDW76082.1"/>
    <property type="molecule type" value="Genomic_DNA"/>
</dbReference>
<evidence type="ECO:0000256" key="1">
    <source>
        <dbReference type="SAM" id="SignalP"/>
    </source>
</evidence>
<dbReference type="OrthoDB" id="7837946at2759"/>
<dbReference type="Pfam" id="PF06477">
    <property type="entry name" value="DUF1091"/>
    <property type="match status" value="1"/>
</dbReference>
<dbReference type="Proteomes" id="UP000007798">
    <property type="component" value="Unassembled WGS sequence"/>
</dbReference>
<gene>
    <name evidence="2" type="primary">Dwil\GK19056</name>
    <name evidence="2" type="ORF">Dwil_GK19056</name>
</gene>
<evidence type="ECO:0000313" key="3">
    <source>
        <dbReference type="Proteomes" id="UP000007798"/>
    </source>
</evidence>
<dbReference type="InParanoid" id="B4MUF6"/>
<dbReference type="AlphaFoldDB" id="B4MUF6"/>
<protein>
    <submittedName>
        <fullName evidence="2">Uncharacterized protein</fullName>
    </submittedName>
</protein>
<reference evidence="2 3" key="1">
    <citation type="journal article" date="2007" name="Nature">
        <title>Evolution of genes and genomes on the Drosophila phylogeny.</title>
        <authorList>
            <consortium name="Drosophila 12 Genomes Consortium"/>
            <person name="Clark A.G."/>
            <person name="Eisen M.B."/>
            <person name="Smith D.R."/>
            <person name="Bergman C.M."/>
            <person name="Oliver B."/>
            <person name="Markow T.A."/>
            <person name="Kaufman T.C."/>
            <person name="Kellis M."/>
            <person name="Gelbart W."/>
            <person name="Iyer V.N."/>
            <person name="Pollard D.A."/>
            <person name="Sackton T.B."/>
            <person name="Larracuente A.M."/>
            <person name="Singh N.D."/>
            <person name="Abad J.P."/>
            <person name="Abt D.N."/>
            <person name="Adryan B."/>
            <person name="Aguade M."/>
            <person name="Akashi H."/>
            <person name="Anderson W.W."/>
            <person name="Aquadro C.F."/>
            <person name="Ardell D.H."/>
            <person name="Arguello R."/>
            <person name="Artieri C.G."/>
            <person name="Barbash D.A."/>
            <person name="Barker D."/>
            <person name="Barsanti P."/>
            <person name="Batterham P."/>
            <person name="Batzoglou S."/>
            <person name="Begun D."/>
            <person name="Bhutkar A."/>
            <person name="Blanco E."/>
            <person name="Bosak S.A."/>
            <person name="Bradley R.K."/>
            <person name="Brand A.D."/>
            <person name="Brent M.R."/>
            <person name="Brooks A.N."/>
            <person name="Brown R.H."/>
            <person name="Butlin R.K."/>
            <person name="Caggese C."/>
            <person name="Calvi B.R."/>
            <person name="Bernardo de Carvalho A."/>
            <person name="Caspi A."/>
            <person name="Castrezana S."/>
            <person name="Celniker S.E."/>
            <person name="Chang J.L."/>
            <person name="Chapple C."/>
            <person name="Chatterji S."/>
            <person name="Chinwalla A."/>
            <person name="Civetta A."/>
            <person name="Clifton S.W."/>
            <person name="Comeron J.M."/>
            <person name="Costello J.C."/>
            <person name="Coyne J.A."/>
            <person name="Daub J."/>
            <person name="David R.G."/>
            <person name="Delcher A.L."/>
            <person name="Delehaunty K."/>
            <person name="Do C.B."/>
            <person name="Ebling H."/>
            <person name="Edwards K."/>
            <person name="Eickbush T."/>
            <person name="Evans J.D."/>
            <person name="Filipski A."/>
            <person name="Findeiss S."/>
            <person name="Freyhult E."/>
            <person name="Fulton L."/>
            <person name="Fulton R."/>
            <person name="Garcia A.C."/>
            <person name="Gardiner A."/>
            <person name="Garfield D.A."/>
            <person name="Garvin B.E."/>
            <person name="Gibson G."/>
            <person name="Gilbert D."/>
            <person name="Gnerre S."/>
            <person name="Godfrey J."/>
            <person name="Good R."/>
            <person name="Gotea V."/>
            <person name="Gravely B."/>
            <person name="Greenberg A.J."/>
            <person name="Griffiths-Jones S."/>
            <person name="Gross S."/>
            <person name="Guigo R."/>
            <person name="Gustafson E.A."/>
            <person name="Haerty W."/>
            <person name="Hahn M.W."/>
            <person name="Halligan D.L."/>
            <person name="Halpern A.L."/>
            <person name="Halter G.M."/>
            <person name="Han M.V."/>
            <person name="Heger A."/>
            <person name="Hillier L."/>
            <person name="Hinrichs A.S."/>
            <person name="Holmes I."/>
            <person name="Hoskins R.A."/>
            <person name="Hubisz M.J."/>
            <person name="Hultmark D."/>
            <person name="Huntley M.A."/>
            <person name="Jaffe D.B."/>
            <person name="Jagadeeshan S."/>
            <person name="Jeck W.R."/>
            <person name="Johnson J."/>
            <person name="Jones C.D."/>
            <person name="Jordan W.C."/>
            <person name="Karpen G.H."/>
            <person name="Kataoka E."/>
            <person name="Keightley P.D."/>
            <person name="Kheradpour P."/>
            <person name="Kirkness E.F."/>
            <person name="Koerich L.B."/>
            <person name="Kristiansen K."/>
            <person name="Kudrna D."/>
            <person name="Kulathinal R.J."/>
            <person name="Kumar S."/>
            <person name="Kwok R."/>
            <person name="Lander E."/>
            <person name="Langley C.H."/>
            <person name="Lapoint R."/>
            <person name="Lazzaro B.P."/>
            <person name="Lee S.J."/>
            <person name="Levesque L."/>
            <person name="Li R."/>
            <person name="Lin C.F."/>
            <person name="Lin M.F."/>
            <person name="Lindblad-Toh K."/>
            <person name="Llopart A."/>
            <person name="Long M."/>
            <person name="Low L."/>
            <person name="Lozovsky E."/>
            <person name="Lu J."/>
            <person name="Luo M."/>
            <person name="Machado C.A."/>
            <person name="Makalowski W."/>
            <person name="Marzo M."/>
            <person name="Matsuda M."/>
            <person name="Matzkin L."/>
            <person name="McAllister B."/>
            <person name="McBride C.S."/>
            <person name="McKernan B."/>
            <person name="McKernan K."/>
            <person name="Mendez-Lago M."/>
            <person name="Minx P."/>
            <person name="Mollenhauer M.U."/>
            <person name="Montooth K."/>
            <person name="Mount S.M."/>
            <person name="Mu X."/>
            <person name="Myers E."/>
            <person name="Negre B."/>
            <person name="Newfeld S."/>
            <person name="Nielsen R."/>
            <person name="Noor M.A."/>
            <person name="O'Grady P."/>
            <person name="Pachter L."/>
            <person name="Papaceit M."/>
            <person name="Parisi M.J."/>
            <person name="Parisi M."/>
            <person name="Parts L."/>
            <person name="Pedersen J.S."/>
            <person name="Pesole G."/>
            <person name="Phillippy A.M."/>
            <person name="Ponting C.P."/>
            <person name="Pop M."/>
            <person name="Porcelli D."/>
            <person name="Powell J.R."/>
            <person name="Prohaska S."/>
            <person name="Pruitt K."/>
            <person name="Puig M."/>
            <person name="Quesneville H."/>
            <person name="Ram K.R."/>
            <person name="Rand D."/>
            <person name="Rasmussen M.D."/>
            <person name="Reed L.K."/>
            <person name="Reenan R."/>
            <person name="Reily A."/>
            <person name="Remington K.A."/>
            <person name="Rieger T.T."/>
            <person name="Ritchie M.G."/>
            <person name="Robin C."/>
            <person name="Rogers Y.H."/>
            <person name="Rohde C."/>
            <person name="Rozas J."/>
            <person name="Rubenfield M.J."/>
            <person name="Ruiz A."/>
            <person name="Russo S."/>
            <person name="Salzberg S.L."/>
            <person name="Sanchez-Gracia A."/>
            <person name="Saranga D.J."/>
            <person name="Sato H."/>
            <person name="Schaeffer S.W."/>
            <person name="Schatz M.C."/>
            <person name="Schlenke T."/>
            <person name="Schwartz R."/>
            <person name="Segarra C."/>
            <person name="Singh R.S."/>
            <person name="Sirot L."/>
            <person name="Sirota M."/>
            <person name="Sisneros N.B."/>
            <person name="Smith C.D."/>
            <person name="Smith T.F."/>
            <person name="Spieth J."/>
            <person name="Stage D.E."/>
            <person name="Stark A."/>
            <person name="Stephan W."/>
            <person name="Strausberg R.L."/>
            <person name="Strempel S."/>
            <person name="Sturgill D."/>
            <person name="Sutton G."/>
            <person name="Sutton G.G."/>
            <person name="Tao W."/>
            <person name="Teichmann S."/>
            <person name="Tobari Y.N."/>
            <person name="Tomimura Y."/>
            <person name="Tsolas J.M."/>
            <person name="Valente V.L."/>
            <person name="Venter E."/>
            <person name="Venter J.C."/>
            <person name="Vicario S."/>
            <person name="Vieira F.G."/>
            <person name="Vilella A.J."/>
            <person name="Villasante A."/>
            <person name="Walenz B."/>
            <person name="Wang J."/>
            <person name="Wasserman M."/>
            <person name="Watts T."/>
            <person name="Wilson D."/>
            <person name="Wilson R.K."/>
            <person name="Wing R.A."/>
            <person name="Wolfner M.F."/>
            <person name="Wong A."/>
            <person name="Wong G.K."/>
            <person name="Wu C.I."/>
            <person name="Wu G."/>
            <person name="Yamamoto D."/>
            <person name="Yang H.P."/>
            <person name="Yang S.P."/>
            <person name="Yorke J.A."/>
            <person name="Yoshida K."/>
            <person name="Zdobnov E."/>
            <person name="Zhang P."/>
            <person name="Zhang Y."/>
            <person name="Zimin A.V."/>
            <person name="Baldwin J."/>
            <person name="Abdouelleil A."/>
            <person name="Abdulkadir J."/>
            <person name="Abebe A."/>
            <person name="Abera B."/>
            <person name="Abreu J."/>
            <person name="Acer S.C."/>
            <person name="Aftuck L."/>
            <person name="Alexander A."/>
            <person name="An P."/>
            <person name="Anderson E."/>
            <person name="Anderson S."/>
            <person name="Arachi H."/>
            <person name="Azer M."/>
            <person name="Bachantsang P."/>
            <person name="Barry A."/>
            <person name="Bayul T."/>
            <person name="Berlin A."/>
            <person name="Bessette D."/>
            <person name="Bloom T."/>
            <person name="Blye J."/>
            <person name="Boguslavskiy L."/>
            <person name="Bonnet C."/>
            <person name="Boukhgalter B."/>
            <person name="Bourzgui I."/>
            <person name="Brown A."/>
            <person name="Cahill P."/>
            <person name="Channer S."/>
            <person name="Cheshatsang Y."/>
            <person name="Chuda L."/>
            <person name="Citroen M."/>
            <person name="Collymore A."/>
            <person name="Cooke P."/>
            <person name="Costello M."/>
            <person name="D'Aco K."/>
            <person name="Daza R."/>
            <person name="De Haan G."/>
            <person name="DeGray S."/>
            <person name="DeMaso C."/>
            <person name="Dhargay N."/>
            <person name="Dooley K."/>
            <person name="Dooley E."/>
            <person name="Doricent M."/>
            <person name="Dorje P."/>
            <person name="Dorjee K."/>
            <person name="Dupes A."/>
            <person name="Elong R."/>
            <person name="Falk J."/>
            <person name="Farina A."/>
            <person name="Faro S."/>
            <person name="Ferguson D."/>
            <person name="Fisher S."/>
            <person name="Foley C.D."/>
            <person name="Franke A."/>
            <person name="Friedrich D."/>
            <person name="Gadbois L."/>
            <person name="Gearin G."/>
            <person name="Gearin C.R."/>
            <person name="Giannoukos G."/>
            <person name="Goode T."/>
            <person name="Graham J."/>
            <person name="Grandbois E."/>
            <person name="Grewal S."/>
            <person name="Gyaltsen K."/>
            <person name="Hafez N."/>
            <person name="Hagos B."/>
            <person name="Hall J."/>
            <person name="Henson C."/>
            <person name="Hollinger A."/>
            <person name="Honan T."/>
            <person name="Huard M.D."/>
            <person name="Hughes L."/>
            <person name="Hurhula B."/>
            <person name="Husby M.E."/>
            <person name="Kamat A."/>
            <person name="Kanga B."/>
            <person name="Kashin S."/>
            <person name="Khazanovich D."/>
            <person name="Kisner P."/>
            <person name="Lance K."/>
            <person name="Lara M."/>
            <person name="Lee W."/>
            <person name="Lennon N."/>
            <person name="Letendre F."/>
            <person name="LeVine R."/>
            <person name="Lipovsky A."/>
            <person name="Liu X."/>
            <person name="Liu J."/>
            <person name="Liu S."/>
            <person name="Lokyitsang T."/>
            <person name="Lokyitsang Y."/>
            <person name="Lubonja R."/>
            <person name="Lui A."/>
            <person name="MacDonald P."/>
            <person name="Magnisalis V."/>
            <person name="Maru K."/>
            <person name="Matthews C."/>
            <person name="McCusker W."/>
            <person name="McDonough S."/>
            <person name="Mehta T."/>
            <person name="Meldrim J."/>
            <person name="Meneus L."/>
            <person name="Mihai O."/>
            <person name="Mihalev A."/>
            <person name="Mihova T."/>
            <person name="Mittelman R."/>
            <person name="Mlenga V."/>
            <person name="Montmayeur A."/>
            <person name="Mulrain L."/>
            <person name="Navidi A."/>
            <person name="Naylor J."/>
            <person name="Negash T."/>
            <person name="Nguyen T."/>
            <person name="Nguyen N."/>
            <person name="Nicol R."/>
            <person name="Norbu C."/>
            <person name="Norbu N."/>
            <person name="Novod N."/>
            <person name="O'Neill B."/>
            <person name="Osman S."/>
            <person name="Markiewicz E."/>
            <person name="Oyono O.L."/>
            <person name="Patti C."/>
            <person name="Phunkhang P."/>
            <person name="Pierre F."/>
            <person name="Priest M."/>
            <person name="Raghuraman S."/>
            <person name="Rege F."/>
            <person name="Reyes R."/>
            <person name="Rise C."/>
            <person name="Rogov P."/>
            <person name="Ross K."/>
            <person name="Ryan E."/>
            <person name="Settipalli S."/>
            <person name="Shea T."/>
            <person name="Sherpa N."/>
            <person name="Shi L."/>
            <person name="Shih D."/>
            <person name="Sparrow T."/>
            <person name="Spaulding J."/>
            <person name="Stalker J."/>
            <person name="Stange-Thomann N."/>
            <person name="Stavropoulos S."/>
            <person name="Stone C."/>
            <person name="Strader C."/>
            <person name="Tesfaye S."/>
            <person name="Thomson T."/>
            <person name="Thoulutsang Y."/>
            <person name="Thoulutsang D."/>
            <person name="Topham K."/>
            <person name="Topping I."/>
            <person name="Tsamla T."/>
            <person name="Vassiliev H."/>
            <person name="Vo A."/>
            <person name="Wangchuk T."/>
            <person name="Wangdi T."/>
            <person name="Weiand M."/>
            <person name="Wilkinson J."/>
            <person name="Wilson A."/>
            <person name="Yadav S."/>
            <person name="Young G."/>
            <person name="Yu Q."/>
            <person name="Zembek L."/>
            <person name="Zhong D."/>
            <person name="Zimmer A."/>
            <person name="Zwirko Z."/>
            <person name="Jaffe D.B."/>
            <person name="Alvarez P."/>
            <person name="Brockman W."/>
            <person name="Butler J."/>
            <person name="Chin C."/>
            <person name="Gnerre S."/>
            <person name="Grabherr M."/>
            <person name="Kleber M."/>
            <person name="Mauceli E."/>
            <person name="MacCallum I."/>
        </authorList>
    </citation>
    <scope>NUCLEOTIDE SEQUENCE [LARGE SCALE GENOMIC DNA]</scope>
    <source>
        <strain evidence="3">Tucson 14030-0811.24</strain>
    </source>
</reference>
<name>B4MUF6_DROWI</name>
<dbReference type="PANTHER" id="PTHR20898:SF0">
    <property type="entry name" value="DAEDALUS ON 3-RELATED"/>
    <property type="match status" value="1"/>
</dbReference>
<feature type="chain" id="PRO_5002815171" evidence="1">
    <location>
        <begin position="23"/>
        <end position="182"/>
    </location>
</feature>
<dbReference type="SMART" id="SM00697">
    <property type="entry name" value="DM8"/>
    <property type="match status" value="1"/>
</dbReference>
<proteinExistence type="predicted"/>
<dbReference type="HOGENOM" id="CLU_129483_0_0_1"/>
<dbReference type="eggNOG" id="ENOG502TB74">
    <property type="taxonomic scope" value="Eukaryota"/>
</dbReference>
<dbReference type="PhylomeDB" id="B4MUF6"/>
<feature type="signal peptide" evidence="1">
    <location>
        <begin position="1"/>
        <end position="22"/>
    </location>
</feature>
<dbReference type="InterPro" id="IPR010512">
    <property type="entry name" value="DUF1091"/>
</dbReference>
<sequence>MAGCGFWLFLPLSLSAVYIINCERNYRIIFDDVNIQHWAPDLVEDFKYQLIQMNNRSYVSGHLILRKSIERIDVRTRLQLAKPYGKKIKLYDVRLEGCQFLKTVQSNRLLNVFATTFKKHTNQNLTCPFKPHLNYSMDKWCIDEQDLPSYVPAGGFDTLTEYSMRNKMVFRVIVIGRIVLIK</sequence>
<dbReference type="OMA" id="TAMDFWK"/>
<dbReference type="KEGG" id="dwi:6642093"/>
<dbReference type="PANTHER" id="PTHR20898">
    <property type="entry name" value="DAEDALUS ON 3-RELATED-RELATED"/>
    <property type="match status" value="1"/>
</dbReference>
<keyword evidence="1" id="KW-0732">Signal</keyword>
<keyword evidence="3" id="KW-1185">Reference proteome</keyword>
<organism evidence="2 3">
    <name type="scientific">Drosophila willistoni</name>
    <name type="common">Fruit fly</name>
    <dbReference type="NCBI Taxonomy" id="7260"/>
    <lineage>
        <taxon>Eukaryota</taxon>
        <taxon>Metazoa</taxon>
        <taxon>Ecdysozoa</taxon>
        <taxon>Arthropoda</taxon>
        <taxon>Hexapoda</taxon>
        <taxon>Insecta</taxon>
        <taxon>Pterygota</taxon>
        <taxon>Neoptera</taxon>
        <taxon>Endopterygota</taxon>
        <taxon>Diptera</taxon>
        <taxon>Brachycera</taxon>
        <taxon>Muscomorpha</taxon>
        <taxon>Ephydroidea</taxon>
        <taxon>Drosophilidae</taxon>
        <taxon>Drosophila</taxon>
        <taxon>Sophophora</taxon>
    </lineage>
</organism>
<evidence type="ECO:0000313" key="2">
    <source>
        <dbReference type="EMBL" id="EDW76082.1"/>
    </source>
</evidence>